<dbReference type="Proteomes" id="UP000095788">
    <property type="component" value="Unassembled WGS sequence"/>
</dbReference>
<evidence type="ECO:0000313" key="3">
    <source>
        <dbReference type="EMBL" id="RGQ49768.1"/>
    </source>
</evidence>
<reference evidence="6 7" key="2">
    <citation type="submission" date="2018-08" db="EMBL/GenBank/DDBJ databases">
        <title>A genome reference for cultivated species of the human gut microbiota.</title>
        <authorList>
            <person name="Zou Y."/>
            <person name="Xue W."/>
            <person name="Luo G."/>
        </authorList>
    </citation>
    <scope>NUCLEOTIDE SEQUENCE [LARGE SCALE GENOMIC DNA]</scope>
    <source>
        <strain evidence="3 6">AF28-11</strain>
        <strain evidence="4 7">AM18-14LB</strain>
    </source>
</reference>
<evidence type="ECO:0000256" key="1">
    <source>
        <dbReference type="ARBA" id="ARBA00006484"/>
    </source>
</evidence>
<sequence>MNVLDFFSLENKVAIVTGGYGYLGKAFVQSLNEAGAKVVVAGRDEQKFKLAFPIVSNIYFCPLDISNTESIKKCFADVNKTYGSIDILVNNAVYLSGQYPEEVSDKDLAYSFDGIIGSVYKCIREVIPYMREQKSGNIVNIASMYGVVVPDFKVYDGDCNPNFNPPQYGASKAGVIQLTKFFGEYLIGDNIRVNAISPGPFPSPSVQKNEEFVSRLAGKNPSRRIGNPEDLKGALLFLASDASKYVVGQNIQVDGGWTIW</sequence>
<evidence type="ECO:0000313" key="7">
    <source>
        <dbReference type="Proteomes" id="UP000283766"/>
    </source>
</evidence>
<dbReference type="Proteomes" id="UP000283680">
    <property type="component" value="Unassembled WGS sequence"/>
</dbReference>
<dbReference type="PRINTS" id="PR00081">
    <property type="entry name" value="GDHRDH"/>
</dbReference>
<dbReference type="PANTHER" id="PTHR42760:SF40">
    <property type="entry name" value="3-OXOACYL-[ACYL-CARRIER-PROTEIN] REDUCTASE, CHLOROPLASTIC"/>
    <property type="match status" value="1"/>
</dbReference>
<evidence type="ECO:0000313" key="4">
    <source>
        <dbReference type="EMBL" id="RHH33346.1"/>
    </source>
</evidence>
<reference evidence="2 5" key="1">
    <citation type="submission" date="2015-09" db="EMBL/GenBank/DDBJ databases">
        <authorList>
            <consortium name="Pathogen Informatics"/>
        </authorList>
    </citation>
    <scope>NUCLEOTIDE SEQUENCE [LARGE SCALE GENOMIC DNA]</scope>
    <source>
        <strain evidence="2 5">2789STDY5834942</strain>
    </source>
</reference>
<dbReference type="Proteomes" id="UP000283766">
    <property type="component" value="Unassembled WGS sequence"/>
</dbReference>
<organism evidence="2 5">
    <name type="scientific">Bacteroides uniformis</name>
    <dbReference type="NCBI Taxonomy" id="820"/>
    <lineage>
        <taxon>Bacteria</taxon>
        <taxon>Pseudomonadati</taxon>
        <taxon>Bacteroidota</taxon>
        <taxon>Bacteroidia</taxon>
        <taxon>Bacteroidales</taxon>
        <taxon>Bacteroidaceae</taxon>
        <taxon>Bacteroides</taxon>
    </lineage>
</organism>
<dbReference type="PRINTS" id="PR00080">
    <property type="entry name" value="SDRFAMILY"/>
</dbReference>
<proteinExistence type="inferred from homology"/>
<dbReference type="Gene3D" id="3.40.50.720">
    <property type="entry name" value="NAD(P)-binding Rossmann-like Domain"/>
    <property type="match status" value="1"/>
</dbReference>
<dbReference type="EMBL" id="CZBF01000001">
    <property type="protein sequence ID" value="CUP42475.1"/>
    <property type="molecule type" value="Genomic_DNA"/>
</dbReference>
<dbReference type="EMBL" id="QRTH01000007">
    <property type="protein sequence ID" value="RGQ49768.1"/>
    <property type="molecule type" value="Genomic_DNA"/>
</dbReference>
<evidence type="ECO:0000313" key="5">
    <source>
        <dbReference type="Proteomes" id="UP000095788"/>
    </source>
</evidence>
<keyword evidence="2" id="KW-0560">Oxidoreductase</keyword>
<dbReference type="FunFam" id="3.40.50.720:FF:000084">
    <property type="entry name" value="Short-chain dehydrogenase reductase"/>
    <property type="match status" value="1"/>
</dbReference>
<dbReference type="SUPFAM" id="SSF51735">
    <property type="entry name" value="NAD(P)-binding Rossmann-fold domains"/>
    <property type="match status" value="1"/>
</dbReference>
<accession>A0A174N8Q8</accession>
<dbReference type="GO" id="GO:0030497">
    <property type="term" value="P:fatty acid elongation"/>
    <property type="evidence" value="ECO:0007669"/>
    <property type="project" value="TreeGrafter"/>
</dbReference>
<dbReference type="PANTHER" id="PTHR42760">
    <property type="entry name" value="SHORT-CHAIN DEHYDROGENASES/REDUCTASES FAMILY MEMBER"/>
    <property type="match status" value="1"/>
</dbReference>
<dbReference type="RefSeq" id="WP_057281188.1">
    <property type="nucleotide sequence ID" value="NZ_BAABZM010000001.1"/>
</dbReference>
<comment type="similarity">
    <text evidence="1">Belongs to the short-chain dehydrogenases/reductases (SDR) family.</text>
</comment>
<dbReference type="GO" id="GO:0004316">
    <property type="term" value="F:3-oxoacyl-[acyl-carrier-protein] reductase (NADPH) activity"/>
    <property type="evidence" value="ECO:0007669"/>
    <property type="project" value="UniProtKB-EC"/>
</dbReference>
<dbReference type="EC" id="1.1.1.100" evidence="2"/>
<dbReference type="Pfam" id="PF13561">
    <property type="entry name" value="adh_short_C2"/>
    <property type="match status" value="1"/>
</dbReference>
<dbReference type="AlphaFoldDB" id="A0A174N8Q8"/>
<evidence type="ECO:0000313" key="2">
    <source>
        <dbReference type="EMBL" id="CUP42475.1"/>
    </source>
</evidence>
<protein>
    <submittedName>
        <fullName evidence="2">7-alpha-hydroxysteroid dehydrogenase</fullName>
        <ecNumber evidence="2">1.1.1.100</ecNumber>
    </submittedName>
    <submittedName>
        <fullName evidence="3">SDR family oxidoreductase</fullName>
    </submittedName>
</protein>
<dbReference type="InterPro" id="IPR002347">
    <property type="entry name" value="SDR_fam"/>
</dbReference>
<evidence type="ECO:0000313" key="6">
    <source>
        <dbReference type="Proteomes" id="UP000283680"/>
    </source>
</evidence>
<name>A0A174N8Q8_BACUN</name>
<dbReference type="InterPro" id="IPR036291">
    <property type="entry name" value="NAD(P)-bd_dom_sf"/>
</dbReference>
<dbReference type="EMBL" id="QRJL01000002">
    <property type="protein sequence ID" value="RHH33346.1"/>
    <property type="molecule type" value="Genomic_DNA"/>
</dbReference>
<gene>
    <name evidence="2" type="primary">rhlG</name>
    <name evidence="4" type="ORF">DW216_03990</name>
    <name evidence="3" type="ORF">DWY92_14405</name>
    <name evidence="2" type="ORF">ERS852554_00689</name>
</gene>